<dbReference type="SUPFAM" id="SSF56655">
    <property type="entry name" value="Carbohydrate phosphatase"/>
    <property type="match status" value="1"/>
</dbReference>
<keyword evidence="3" id="KW-0378">Hydrolase</keyword>
<feature type="binding site" evidence="5">
    <location>
        <position position="84"/>
    </location>
    <ligand>
        <name>Mg(2+)</name>
        <dbReference type="ChEBI" id="CHEBI:18420"/>
        <label>1</label>
        <note>catalytic</note>
    </ligand>
</feature>
<dbReference type="GO" id="GO:0007165">
    <property type="term" value="P:signal transduction"/>
    <property type="evidence" value="ECO:0007669"/>
    <property type="project" value="TreeGrafter"/>
</dbReference>
<gene>
    <name evidence="6" type="ORF">ALO52_02452</name>
</gene>
<evidence type="ECO:0000256" key="1">
    <source>
        <dbReference type="ARBA" id="ARBA00009759"/>
    </source>
</evidence>
<evidence type="ECO:0000256" key="5">
    <source>
        <dbReference type="PIRSR" id="PIRSR600760-2"/>
    </source>
</evidence>
<dbReference type="PROSITE" id="PS00629">
    <property type="entry name" value="IMP_1"/>
    <property type="match status" value="1"/>
</dbReference>
<dbReference type="PANTHER" id="PTHR20854:SF4">
    <property type="entry name" value="INOSITOL-1-MONOPHOSPHATASE-RELATED"/>
    <property type="match status" value="1"/>
</dbReference>
<dbReference type="GO" id="GO:0006020">
    <property type="term" value="P:inositol metabolic process"/>
    <property type="evidence" value="ECO:0007669"/>
    <property type="project" value="TreeGrafter"/>
</dbReference>
<name>A0A0P9XA15_9PSED</name>
<feature type="binding site" evidence="5">
    <location>
        <position position="67"/>
    </location>
    <ligand>
        <name>Mg(2+)</name>
        <dbReference type="ChEBI" id="CHEBI:18420"/>
        <label>1</label>
        <note>catalytic</note>
    </ligand>
</feature>
<organism evidence="6 7">
    <name type="scientific">Pseudomonas syringae pv. primulae</name>
    <dbReference type="NCBI Taxonomy" id="251707"/>
    <lineage>
        <taxon>Bacteria</taxon>
        <taxon>Pseudomonadati</taxon>
        <taxon>Pseudomonadota</taxon>
        <taxon>Gammaproteobacteria</taxon>
        <taxon>Pseudomonadales</taxon>
        <taxon>Pseudomonadaceae</taxon>
        <taxon>Pseudomonas</taxon>
    </lineage>
</organism>
<feature type="binding site" evidence="5">
    <location>
        <position position="83"/>
    </location>
    <ligand>
        <name>Mg(2+)</name>
        <dbReference type="ChEBI" id="CHEBI:18420"/>
        <label>1</label>
        <note>catalytic</note>
    </ligand>
</feature>
<dbReference type="RefSeq" id="WP_057410840.1">
    <property type="nucleotide sequence ID" value="NZ_LJRC01000262.1"/>
</dbReference>
<feature type="binding site" evidence="5">
    <location>
        <position position="81"/>
    </location>
    <ligand>
        <name>Mg(2+)</name>
        <dbReference type="ChEBI" id="CHEBI:18420"/>
        <label>1</label>
        <note>catalytic</note>
    </ligand>
</feature>
<comment type="caution">
    <text evidence="6">The sequence shown here is derived from an EMBL/GenBank/DDBJ whole genome shotgun (WGS) entry which is preliminary data.</text>
</comment>
<comment type="similarity">
    <text evidence="1">Belongs to the inositol monophosphatase superfamily.</text>
</comment>
<protein>
    <submittedName>
        <fullName evidence="6">Inositol monophosphatase family protein</fullName>
    </submittedName>
</protein>
<dbReference type="EMBL" id="LJRC01000262">
    <property type="protein sequence ID" value="KPY31219.1"/>
    <property type="molecule type" value="Genomic_DNA"/>
</dbReference>
<dbReference type="Proteomes" id="UP000050562">
    <property type="component" value="Unassembled WGS sequence"/>
</dbReference>
<keyword evidence="4 5" id="KW-0460">Magnesium</keyword>
<dbReference type="PRINTS" id="PR00377">
    <property type="entry name" value="IMPHPHTASES"/>
</dbReference>
<evidence type="ECO:0000256" key="2">
    <source>
        <dbReference type="ARBA" id="ARBA00022723"/>
    </source>
</evidence>
<feature type="binding site" evidence="5">
    <location>
        <position position="206"/>
    </location>
    <ligand>
        <name>Mg(2+)</name>
        <dbReference type="ChEBI" id="CHEBI:18420"/>
        <label>1</label>
        <note>catalytic</note>
    </ligand>
</feature>
<dbReference type="InterPro" id="IPR000760">
    <property type="entry name" value="Inositol_monophosphatase-like"/>
</dbReference>
<sequence>MNDRLSIALRCVEEASALALKHFNNRHTLDIATKSPQDLVSEADLEVEHMIRARLNEFFPDEPVLGEELGGEVIIDGWTLDPIDGTGNFLRGSPLWGISLAYLAAGQPVIGVIAYPALDYTLSAKSGKGVWLNGDPFARPEPPQNLRIVGIGSSNNWPAESLGQLELNLRHNGWGLAGYRCATIGLGFAALGQIDGYLERFTNLWDIAAGAVICREAGLLCRIEGKQIPAAMSVAVGSEELMAVFAGSRGD</sequence>
<evidence type="ECO:0000313" key="7">
    <source>
        <dbReference type="Proteomes" id="UP000050562"/>
    </source>
</evidence>
<dbReference type="Pfam" id="PF00459">
    <property type="entry name" value="Inositol_P"/>
    <property type="match status" value="1"/>
</dbReference>
<dbReference type="GO" id="GO:0046872">
    <property type="term" value="F:metal ion binding"/>
    <property type="evidence" value="ECO:0007669"/>
    <property type="project" value="UniProtKB-KW"/>
</dbReference>
<dbReference type="GO" id="GO:0008934">
    <property type="term" value="F:inositol monophosphate 1-phosphatase activity"/>
    <property type="evidence" value="ECO:0007669"/>
    <property type="project" value="TreeGrafter"/>
</dbReference>
<dbReference type="PANTHER" id="PTHR20854">
    <property type="entry name" value="INOSITOL MONOPHOSPHATASE"/>
    <property type="match status" value="1"/>
</dbReference>
<dbReference type="Gene3D" id="3.30.540.10">
    <property type="entry name" value="Fructose-1,6-Bisphosphatase, subunit A, domain 1"/>
    <property type="match status" value="1"/>
</dbReference>
<proteinExistence type="inferred from homology"/>
<dbReference type="Gene3D" id="3.40.190.80">
    <property type="match status" value="1"/>
</dbReference>
<dbReference type="AlphaFoldDB" id="A0A0P9XA15"/>
<keyword evidence="2 5" id="KW-0479">Metal-binding</keyword>
<dbReference type="InterPro" id="IPR020583">
    <property type="entry name" value="Inositol_monoP_metal-BS"/>
</dbReference>
<evidence type="ECO:0000313" key="6">
    <source>
        <dbReference type="EMBL" id="KPY31219.1"/>
    </source>
</evidence>
<evidence type="ECO:0000256" key="4">
    <source>
        <dbReference type="ARBA" id="ARBA00022842"/>
    </source>
</evidence>
<evidence type="ECO:0000256" key="3">
    <source>
        <dbReference type="ARBA" id="ARBA00022801"/>
    </source>
</evidence>
<reference evidence="6 7" key="1">
    <citation type="submission" date="2015-09" db="EMBL/GenBank/DDBJ databases">
        <title>Genome announcement of multiple Pseudomonas syringae strains.</title>
        <authorList>
            <person name="Thakur S."/>
            <person name="Wang P.W."/>
            <person name="Gong Y."/>
            <person name="Weir B.S."/>
            <person name="Guttman D.S."/>
        </authorList>
    </citation>
    <scope>NUCLEOTIDE SEQUENCE [LARGE SCALE GENOMIC DNA]</scope>
    <source>
        <strain evidence="6 7">ICMP3956</strain>
    </source>
</reference>
<dbReference type="PATRIC" id="fig|251707.3.peg.3304"/>
<accession>A0A0P9XA15</accession>
<comment type="cofactor">
    <cofactor evidence="5">
        <name>Mg(2+)</name>
        <dbReference type="ChEBI" id="CHEBI:18420"/>
    </cofactor>
</comment>